<organism evidence="1 2">
    <name type="scientific">Puccinia striiformis f. sp. tritici PST-78</name>
    <dbReference type="NCBI Taxonomy" id="1165861"/>
    <lineage>
        <taxon>Eukaryota</taxon>
        <taxon>Fungi</taxon>
        <taxon>Dikarya</taxon>
        <taxon>Basidiomycota</taxon>
        <taxon>Pucciniomycotina</taxon>
        <taxon>Pucciniomycetes</taxon>
        <taxon>Pucciniales</taxon>
        <taxon>Pucciniaceae</taxon>
        <taxon>Puccinia</taxon>
    </lineage>
</organism>
<comment type="caution">
    <text evidence="1">The sequence shown here is derived from an EMBL/GenBank/DDBJ whole genome shotgun (WGS) entry which is preliminary data.</text>
</comment>
<protein>
    <submittedName>
        <fullName evidence="1">Uncharacterized protein</fullName>
    </submittedName>
</protein>
<name>A0A0L0VEA3_9BASI</name>
<gene>
    <name evidence="1" type="ORF">PSTG_09194</name>
</gene>
<dbReference type="AlphaFoldDB" id="A0A0L0VEA3"/>
<proteinExistence type="predicted"/>
<dbReference type="EMBL" id="AJIL01000067">
    <property type="protein sequence ID" value="KNE97506.1"/>
    <property type="molecule type" value="Genomic_DNA"/>
</dbReference>
<accession>A0A0L0VEA3</accession>
<dbReference type="OrthoDB" id="10518135at2759"/>
<evidence type="ECO:0000313" key="2">
    <source>
        <dbReference type="Proteomes" id="UP000054564"/>
    </source>
</evidence>
<keyword evidence="2" id="KW-1185">Reference proteome</keyword>
<reference evidence="2" key="1">
    <citation type="submission" date="2014-03" db="EMBL/GenBank/DDBJ databases">
        <title>The Genome Sequence of Puccinia striiformis f. sp. tritici PST-78.</title>
        <authorList>
            <consortium name="The Broad Institute Genome Sequencing Platform"/>
            <person name="Cuomo C."/>
            <person name="Hulbert S."/>
            <person name="Chen X."/>
            <person name="Walker B."/>
            <person name="Young S.K."/>
            <person name="Zeng Q."/>
            <person name="Gargeya S."/>
            <person name="Fitzgerald M."/>
            <person name="Haas B."/>
            <person name="Abouelleil A."/>
            <person name="Alvarado L."/>
            <person name="Arachchi H.M."/>
            <person name="Berlin A.M."/>
            <person name="Chapman S.B."/>
            <person name="Goldberg J."/>
            <person name="Griggs A."/>
            <person name="Gujja S."/>
            <person name="Hansen M."/>
            <person name="Howarth C."/>
            <person name="Imamovic A."/>
            <person name="Larimer J."/>
            <person name="McCowan C."/>
            <person name="Montmayeur A."/>
            <person name="Murphy C."/>
            <person name="Neiman D."/>
            <person name="Pearson M."/>
            <person name="Priest M."/>
            <person name="Roberts A."/>
            <person name="Saif S."/>
            <person name="Shea T."/>
            <person name="Sisk P."/>
            <person name="Sykes S."/>
            <person name="Wortman J."/>
            <person name="Nusbaum C."/>
            <person name="Birren B."/>
        </authorList>
    </citation>
    <scope>NUCLEOTIDE SEQUENCE [LARGE SCALE GENOMIC DNA]</scope>
    <source>
        <strain evidence="2">race PST-78</strain>
    </source>
</reference>
<sequence length="77" mass="9243">MAKLSDLPDELVDRILEFTAIRLSEDPYSYFRHGEDHHELDHNGIIGINQRIRPHLENPDNFCYTWRLKDEDYPPTY</sequence>
<evidence type="ECO:0000313" key="1">
    <source>
        <dbReference type="EMBL" id="KNE97506.1"/>
    </source>
</evidence>
<dbReference type="Proteomes" id="UP000054564">
    <property type="component" value="Unassembled WGS sequence"/>
</dbReference>